<evidence type="ECO:0000313" key="3">
    <source>
        <dbReference type="Proteomes" id="UP000265520"/>
    </source>
</evidence>
<comment type="caution">
    <text evidence="2">The sequence shown here is derived from an EMBL/GenBank/DDBJ whole genome shotgun (WGS) entry which is preliminary data.</text>
</comment>
<feature type="region of interest" description="Disordered" evidence="1">
    <location>
        <begin position="24"/>
        <end position="66"/>
    </location>
</feature>
<organism evidence="2 3">
    <name type="scientific">Trifolium medium</name>
    <dbReference type="NCBI Taxonomy" id="97028"/>
    <lineage>
        <taxon>Eukaryota</taxon>
        <taxon>Viridiplantae</taxon>
        <taxon>Streptophyta</taxon>
        <taxon>Embryophyta</taxon>
        <taxon>Tracheophyta</taxon>
        <taxon>Spermatophyta</taxon>
        <taxon>Magnoliopsida</taxon>
        <taxon>eudicotyledons</taxon>
        <taxon>Gunneridae</taxon>
        <taxon>Pentapetalae</taxon>
        <taxon>rosids</taxon>
        <taxon>fabids</taxon>
        <taxon>Fabales</taxon>
        <taxon>Fabaceae</taxon>
        <taxon>Papilionoideae</taxon>
        <taxon>50 kb inversion clade</taxon>
        <taxon>NPAAA clade</taxon>
        <taxon>Hologalegina</taxon>
        <taxon>IRL clade</taxon>
        <taxon>Trifolieae</taxon>
        <taxon>Trifolium</taxon>
    </lineage>
</organism>
<evidence type="ECO:0000256" key="1">
    <source>
        <dbReference type="SAM" id="MobiDB-lite"/>
    </source>
</evidence>
<protein>
    <submittedName>
        <fullName evidence="2">Uncharacterized protein</fullName>
    </submittedName>
</protein>
<name>A0A392SYK8_9FABA</name>
<reference evidence="2 3" key="1">
    <citation type="journal article" date="2018" name="Front. Plant Sci.">
        <title>Red Clover (Trifolium pratense) and Zigzag Clover (T. medium) - A Picture of Genomic Similarities and Differences.</title>
        <authorList>
            <person name="Dluhosova J."/>
            <person name="Istvanek J."/>
            <person name="Nedelnik J."/>
            <person name="Repkova J."/>
        </authorList>
    </citation>
    <scope>NUCLEOTIDE SEQUENCE [LARGE SCALE GENOMIC DNA]</scope>
    <source>
        <strain evidence="3">cv. 10/8</strain>
        <tissue evidence="2">Leaf</tissue>
    </source>
</reference>
<dbReference type="EMBL" id="LXQA010471496">
    <property type="protein sequence ID" value="MCI53941.1"/>
    <property type="molecule type" value="Genomic_DNA"/>
</dbReference>
<dbReference type="Proteomes" id="UP000265520">
    <property type="component" value="Unassembled WGS sequence"/>
</dbReference>
<accession>A0A392SYK8</accession>
<keyword evidence="3" id="KW-1185">Reference proteome</keyword>
<dbReference type="AlphaFoldDB" id="A0A392SYK8"/>
<feature type="compositionally biased region" description="Basic and acidic residues" evidence="1">
    <location>
        <begin position="24"/>
        <end position="48"/>
    </location>
</feature>
<feature type="non-terminal residue" evidence="2">
    <location>
        <position position="1"/>
    </location>
</feature>
<evidence type="ECO:0000313" key="2">
    <source>
        <dbReference type="EMBL" id="MCI53941.1"/>
    </source>
</evidence>
<sequence length="66" mass="6712">VVEGEGEGVRVGEVMVFTGAGMKKKGESVDGREGKEAKKHSMLEETKGTKVVGDSVGTEGGGCNGD</sequence>
<proteinExistence type="predicted"/>